<comment type="caution">
    <text evidence="2">The sequence shown here is derived from an EMBL/GenBank/DDBJ whole genome shotgun (WGS) entry which is preliminary data.</text>
</comment>
<name>A0ABD1F8G0_HYPHA</name>
<dbReference type="PANTHER" id="PTHR11215:SF1">
    <property type="entry name" value="MYG1 EXONUCLEASE"/>
    <property type="match status" value="1"/>
</dbReference>
<dbReference type="Proteomes" id="UP001566132">
    <property type="component" value="Unassembled WGS sequence"/>
</dbReference>
<comment type="similarity">
    <text evidence="1">Belongs to the MYG1 family.</text>
</comment>
<accession>A0ABD1F8G0</accession>
<reference evidence="2 3" key="1">
    <citation type="submission" date="2024-05" db="EMBL/GenBank/DDBJ databases">
        <title>Genetic variation in Jamaican populations of the coffee berry borer (Hypothenemus hampei).</title>
        <authorList>
            <person name="Errbii M."/>
            <person name="Myrie A."/>
        </authorList>
    </citation>
    <scope>NUCLEOTIDE SEQUENCE [LARGE SCALE GENOMIC DNA]</scope>
    <source>
        <strain evidence="2">JA-Hopewell-2020-01-JO</strain>
        <tissue evidence="2">Whole body</tissue>
    </source>
</reference>
<evidence type="ECO:0000313" key="2">
    <source>
        <dbReference type="EMBL" id="KAL1512797.1"/>
    </source>
</evidence>
<gene>
    <name evidence="2" type="ORF">ABEB36_002326</name>
</gene>
<dbReference type="AlphaFoldDB" id="A0ABD1F8G0"/>
<proteinExistence type="inferred from homology"/>
<evidence type="ECO:0000256" key="1">
    <source>
        <dbReference type="ARBA" id="ARBA00010105"/>
    </source>
</evidence>
<dbReference type="Pfam" id="PF03690">
    <property type="entry name" value="MYG1_exonuc"/>
    <property type="match status" value="1"/>
</dbReference>
<dbReference type="EMBL" id="JBDJPC010000002">
    <property type="protein sequence ID" value="KAL1512797.1"/>
    <property type="molecule type" value="Genomic_DNA"/>
</dbReference>
<protein>
    <submittedName>
        <fullName evidence="2">Uncharacterized protein</fullName>
    </submittedName>
</protein>
<evidence type="ECO:0000313" key="3">
    <source>
        <dbReference type="Proteomes" id="UP001566132"/>
    </source>
</evidence>
<keyword evidence="3" id="KW-1185">Reference proteome</keyword>
<organism evidence="2 3">
    <name type="scientific">Hypothenemus hampei</name>
    <name type="common">Coffee berry borer</name>
    <dbReference type="NCBI Taxonomy" id="57062"/>
    <lineage>
        <taxon>Eukaryota</taxon>
        <taxon>Metazoa</taxon>
        <taxon>Ecdysozoa</taxon>
        <taxon>Arthropoda</taxon>
        <taxon>Hexapoda</taxon>
        <taxon>Insecta</taxon>
        <taxon>Pterygota</taxon>
        <taxon>Neoptera</taxon>
        <taxon>Endopterygota</taxon>
        <taxon>Coleoptera</taxon>
        <taxon>Polyphaga</taxon>
        <taxon>Cucujiformia</taxon>
        <taxon>Curculionidae</taxon>
        <taxon>Scolytinae</taxon>
        <taxon>Hypothenemus</taxon>
    </lineage>
</organism>
<dbReference type="PANTHER" id="PTHR11215">
    <property type="entry name" value="METAL DEPENDENT HYDROLASE - RELATED"/>
    <property type="match status" value="1"/>
</dbReference>
<sequence>MEHFRRDLLKKSFSLLEGVWRGFNTMASDAKTQKFITKIGTHDGVFHCDEALACFMLKLLPEYKEAVIIRTRNQQVLSDCDIVVDVGALYNPKTHRYDHHQREFQETLNSIRPDLVRNKFNTIRLSSAGLIYAHFGLEILSEILKKHKECPTTESLRLLFTYVYEGFIEELDAIDNGIPMYDEGKAKFKISTHIGARVNRLNPSWNNTNPEPSDVLFEKAMNLVGSEFIETVLEGYDIWWPAREIVRESIKNRKEIHESGAIIFLNSRCPWKDHLYLIEEEDNIKDEIKFCVFHDRDGDTWRVQGIPIQPDSFICRVFLHENWRGLRDQELSRIANIEGCLFCHSTGFIGGHKTKEGAIQMALKSLEAA</sequence>
<dbReference type="InterPro" id="IPR003226">
    <property type="entry name" value="MYG1_exonuclease"/>
</dbReference>